<reference evidence="3 4" key="1">
    <citation type="journal article" date="2013" name="BMC Genomics">
        <title>Genomics-driven discovery of the pneumocandin biosynthetic gene cluster in the fungus Glarea lozoyensis.</title>
        <authorList>
            <person name="Chen L."/>
            <person name="Yue Q."/>
            <person name="Zhang X."/>
            <person name="Xiang M."/>
            <person name="Wang C."/>
            <person name="Li S."/>
            <person name="Che Y."/>
            <person name="Ortiz-Lopez F.J."/>
            <person name="Bills G.F."/>
            <person name="Liu X."/>
            <person name="An Z."/>
        </authorList>
    </citation>
    <scope>NUCLEOTIDE SEQUENCE [LARGE SCALE GENOMIC DNA]</scope>
    <source>
        <strain evidence="4">ATCC 20868 / MF5171</strain>
    </source>
</reference>
<dbReference type="GeneID" id="19466313"/>
<evidence type="ECO:0000256" key="1">
    <source>
        <dbReference type="SAM" id="SignalP"/>
    </source>
</evidence>
<name>S3D6Y2_GLAL2</name>
<dbReference type="InterPro" id="IPR008928">
    <property type="entry name" value="6-hairpin_glycosidase_sf"/>
</dbReference>
<dbReference type="InterPro" id="IPR035396">
    <property type="entry name" value="Bac_rhamnosid6H"/>
</dbReference>
<dbReference type="PANTHER" id="PTHR34987">
    <property type="entry name" value="C, PUTATIVE (AFU_ORTHOLOGUE AFUA_3G02880)-RELATED"/>
    <property type="match status" value="1"/>
</dbReference>
<evidence type="ECO:0000313" key="4">
    <source>
        <dbReference type="Proteomes" id="UP000016922"/>
    </source>
</evidence>
<dbReference type="HOGENOM" id="CLU_007933_3_0_1"/>
<dbReference type="Gene3D" id="2.60.420.10">
    <property type="entry name" value="Maltose phosphorylase, domain 3"/>
    <property type="match status" value="1"/>
</dbReference>
<dbReference type="Pfam" id="PF17389">
    <property type="entry name" value="Bac_rhamnosid6H"/>
    <property type="match status" value="1"/>
</dbReference>
<organism evidence="3 4">
    <name type="scientific">Glarea lozoyensis (strain ATCC 20868 / MF5171)</name>
    <dbReference type="NCBI Taxonomy" id="1116229"/>
    <lineage>
        <taxon>Eukaryota</taxon>
        <taxon>Fungi</taxon>
        <taxon>Dikarya</taxon>
        <taxon>Ascomycota</taxon>
        <taxon>Pezizomycotina</taxon>
        <taxon>Leotiomycetes</taxon>
        <taxon>Helotiales</taxon>
        <taxon>Helotiaceae</taxon>
        <taxon>Glarea</taxon>
    </lineage>
</organism>
<dbReference type="EMBL" id="KE145357">
    <property type="protein sequence ID" value="EPE34247.1"/>
    <property type="molecule type" value="Genomic_DNA"/>
</dbReference>
<dbReference type="Proteomes" id="UP000016922">
    <property type="component" value="Unassembled WGS sequence"/>
</dbReference>
<dbReference type="AlphaFoldDB" id="S3D6Y2"/>
<dbReference type="eggNOG" id="ENOG502QWE4">
    <property type="taxonomic scope" value="Eukaryota"/>
</dbReference>
<evidence type="ECO:0000259" key="2">
    <source>
        <dbReference type="Pfam" id="PF17389"/>
    </source>
</evidence>
<dbReference type="PANTHER" id="PTHR34987:SF6">
    <property type="entry name" value="ALPHA-L-RHAMNOSIDASE SIX-HAIRPIN GLYCOSIDASE DOMAIN-CONTAINING PROTEIN"/>
    <property type="match status" value="1"/>
</dbReference>
<dbReference type="SUPFAM" id="SSF48208">
    <property type="entry name" value="Six-hairpin glycosidases"/>
    <property type="match status" value="1"/>
</dbReference>
<protein>
    <submittedName>
        <fullName evidence="3">Six-hairpin glycosidase</fullName>
    </submittedName>
</protein>
<dbReference type="OMA" id="GYFHCDD"/>
<keyword evidence="4" id="KW-1185">Reference proteome</keyword>
<evidence type="ECO:0000313" key="3">
    <source>
        <dbReference type="EMBL" id="EPE34247.1"/>
    </source>
</evidence>
<proteinExistence type="predicted"/>
<dbReference type="GO" id="GO:0016798">
    <property type="term" value="F:hydrolase activity, acting on glycosyl bonds"/>
    <property type="evidence" value="ECO:0007669"/>
    <property type="project" value="UniProtKB-KW"/>
</dbReference>
<dbReference type="KEGG" id="glz:GLAREA_07260"/>
<keyword evidence="3" id="KW-0326">Glycosidase</keyword>
<dbReference type="InterPro" id="IPR012341">
    <property type="entry name" value="6hp_glycosidase-like_sf"/>
</dbReference>
<gene>
    <name evidence="3" type="ORF">GLAREA_07260</name>
</gene>
<feature type="chain" id="PRO_5004519307" evidence="1">
    <location>
        <begin position="20"/>
        <end position="666"/>
    </location>
</feature>
<sequence length="666" mass="71702">MNLILTLTVVASVAQKSLATVPYSNYILAPESRTIYPPRIHQVNGTLTNSKSLIGGPNGTATFNGVSSITFDYTKNIGGVVSVKVGKSSSPDAFVGLTYTESSLWINGQGSDATADAGLDEVIWLPVGEGPGTYTVERKYDRGAFRYLSVVSNSSATIDVQGVSVYYTAAPAQDLRGYSGYFHSNDELLNRVWYAGAYTNQICAIDPKWGNALVHLGTITKDQNISLPETVTWYNNATITEGRSAMTDGAKRDREVWPGDMSVALPSVFVSTNDLESVRNALNSLVSLQNATTGLMPYAGFPFSDLGIVSFTYHLYTLIGISYYHQYSGNVTYLRSHWDNFKRGLAWSLSYIDETGLMNVTSSADWLRVGMGGHNIEANAILYYTINQGLNLASILNDSASVADWAPKADAIKVAANKLLWNPATSLFLDNETTTLSPQDGNAWAVKANLTLSTAQSSAITNALKSRWGTYGAPSPEAGVPLTISPFIGSFELEAHFIGQETQDALDLIRLQWGFMLNDPRMTNSTFMEGYSADGSLHYAPYNNDPRVSHAHGWSTGPTSLMSFYIAGLHLTSSIGRTWKISPALGDLTDVDAGFETPLGKFSSTVSACNGTVKALKFATPKGTKGSVSLPGVKGELIGGTRGVIVKLVNGEVNDLPGGEWRLRCS</sequence>
<dbReference type="Gene3D" id="1.50.10.10">
    <property type="match status" value="1"/>
</dbReference>
<dbReference type="OrthoDB" id="10036721at2759"/>
<keyword evidence="3" id="KW-0378">Hydrolase</keyword>
<feature type="signal peptide" evidence="1">
    <location>
        <begin position="1"/>
        <end position="19"/>
    </location>
</feature>
<dbReference type="RefSeq" id="XP_008079399.1">
    <property type="nucleotide sequence ID" value="XM_008081208.1"/>
</dbReference>
<accession>S3D6Y2</accession>
<keyword evidence="1" id="KW-0732">Signal</keyword>
<dbReference type="GO" id="GO:0005975">
    <property type="term" value="P:carbohydrate metabolic process"/>
    <property type="evidence" value="ECO:0007669"/>
    <property type="project" value="InterPro"/>
</dbReference>
<feature type="domain" description="Alpha-L-rhamnosidase six-hairpin glycosidase" evidence="2">
    <location>
        <begin position="244"/>
        <end position="459"/>
    </location>
</feature>